<feature type="binding site" evidence="6">
    <location>
        <position position="204"/>
    </location>
    <ligand>
        <name>a divalent metal cation</name>
        <dbReference type="ChEBI" id="CHEBI:60240"/>
        <label>2</label>
        <note>catalytic</note>
    </ligand>
</feature>
<feature type="binding site" evidence="6">
    <location>
        <position position="79"/>
    </location>
    <ligand>
        <name>substrate</name>
    </ligand>
</feature>
<comment type="caution">
    <text evidence="9">The sequence shown here is derived from an EMBL/GenBank/DDBJ whole genome shotgun (WGS) entry which is preliminary data.</text>
</comment>
<evidence type="ECO:0000256" key="5">
    <source>
        <dbReference type="ARBA" id="ARBA00022801"/>
    </source>
</evidence>
<sequence length="250" mass="26819">MQKFELKTKVEIAVMAEGGKKLARVKGELQKAVKEGENAESIEKLAVSLIKKEGAKPSFAMVPGYRWATCVNVNDGLVHGIPVNSLVFKDGDIVSVDVGLYYKGFHTDTSFTVLVGKSPELAHFLEVGRQSLGKAIRAAKVGHRLGDISRAIESNLKENGYSPVTALVGHGIGRELHEDPMVPCYSGYPGENFLLNEGAVLAIEVMYAAGSGEVKTGSDGWTIRTKDGKMSALFEETVALTRGGPIVLTK</sequence>
<evidence type="ECO:0000256" key="6">
    <source>
        <dbReference type="HAMAP-Rule" id="MF_01974"/>
    </source>
</evidence>
<name>A0A1F7Z1J5_9BACT</name>
<dbReference type="PRINTS" id="PR00599">
    <property type="entry name" value="MAPEPTIDASE"/>
</dbReference>
<dbReference type="GO" id="GO:0006508">
    <property type="term" value="P:proteolysis"/>
    <property type="evidence" value="ECO:0007669"/>
    <property type="project" value="UniProtKB-KW"/>
</dbReference>
<dbReference type="GO" id="GO:0004239">
    <property type="term" value="F:initiator methionyl aminopeptidase activity"/>
    <property type="evidence" value="ECO:0007669"/>
    <property type="project" value="UniProtKB-UniRule"/>
</dbReference>
<comment type="function">
    <text evidence="1 6">Removes the N-terminal methionine from nascent proteins. The N-terminal methionine is often cleaved when the second residue in the primary sequence is small and uncharged (Met-Ala-, Cys, Gly, Pro, Ser, Thr, or Val). Requires deformylation of the N(alpha)-formylated initiator methionine before it can be hydrolyzed.</text>
</comment>
<dbReference type="SUPFAM" id="SSF55920">
    <property type="entry name" value="Creatinase/aminopeptidase"/>
    <property type="match status" value="1"/>
</dbReference>
<reference evidence="9 10" key="1">
    <citation type="journal article" date="2016" name="Nat. Commun.">
        <title>Thousands of microbial genomes shed light on interconnected biogeochemical processes in an aquifer system.</title>
        <authorList>
            <person name="Anantharaman K."/>
            <person name="Brown C.T."/>
            <person name="Hug L.A."/>
            <person name="Sharon I."/>
            <person name="Castelle C.J."/>
            <person name="Probst A.J."/>
            <person name="Thomas B.C."/>
            <person name="Singh A."/>
            <person name="Wilkins M.J."/>
            <person name="Karaoz U."/>
            <person name="Brodie E.L."/>
            <person name="Williams K.H."/>
            <person name="Hubbard S.S."/>
            <person name="Banfield J.F."/>
        </authorList>
    </citation>
    <scope>NUCLEOTIDE SEQUENCE [LARGE SCALE GENOMIC DNA]</scope>
</reference>
<dbReference type="EC" id="3.4.11.18" evidence="6 7"/>
<dbReference type="EMBL" id="MGGP01000003">
    <property type="protein sequence ID" value="OGM33371.1"/>
    <property type="molecule type" value="Genomic_DNA"/>
</dbReference>
<keyword evidence="5 6" id="KW-0378">Hydrolase</keyword>
<dbReference type="Proteomes" id="UP000178870">
    <property type="component" value="Unassembled WGS sequence"/>
</dbReference>
<feature type="binding site" evidence="6">
    <location>
        <position position="108"/>
    </location>
    <ligand>
        <name>a divalent metal cation</name>
        <dbReference type="ChEBI" id="CHEBI:60240"/>
        <label>2</label>
        <note>catalytic</note>
    </ligand>
</feature>
<dbReference type="InterPro" id="IPR002467">
    <property type="entry name" value="Pept_M24A_MAP1"/>
</dbReference>
<feature type="binding site" evidence="6">
    <location>
        <position position="97"/>
    </location>
    <ligand>
        <name>a divalent metal cation</name>
        <dbReference type="ChEBI" id="CHEBI:60240"/>
        <label>1</label>
    </ligand>
</feature>
<evidence type="ECO:0000256" key="7">
    <source>
        <dbReference type="RuleBase" id="RU003653"/>
    </source>
</evidence>
<feature type="domain" description="Peptidase M24" evidence="8">
    <location>
        <begin position="15"/>
        <end position="241"/>
    </location>
</feature>
<protein>
    <recommendedName>
        <fullName evidence="6 7">Methionine aminopeptidase</fullName>
        <shortName evidence="6">MAP</shortName>
        <shortName evidence="6">MetAP</shortName>
        <ecNumber evidence="6 7">3.4.11.18</ecNumber>
    </recommendedName>
    <alternativeName>
        <fullName evidence="6">Peptidase M</fullName>
    </alternativeName>
</protein>
<feature type="binding site" evidence="6">
    <location>
        <position position="235"/>
    </location>
    <ligand>
        <name>a divalent metal cation</name>
        <dbReference type="ChEBI" id="CHEBI:60240"/>
        <label>2</label>
        <note>catalytic</note>
    </ligand>
</feature>
<organism evidence="9 10">
    <name type="scientific">Candidatus Woesebacteria bacterium RIFCSPHIGHO2_01_FULL_44_21</name>
    <dbReference type="NCBI Taxonomy" id="1802503"/>
    <lineage>
        <taxon>Bacteria</taxon>
        <taxon>Candidatus Woeseibacteriota</taxon>
    </lineage>
</organism>
<feature type="binding site" evidence="6">
    <location>
        <position position="170"/>
    </location>
    <ligand>
        <name>a divalent metal cation</name>
        <dbReference type="ChEBI" id="CHEBI:60240"/>
        <label>2</label>
        <note>catalytic</note>
    </ligand>
</feature>
<keyword evidence="4 6" id="KW-0479">Metal-binding</keyword>
<feature type="binding site" evidence="6">
    <location>
        <position position="235"/>
    </location>
    <ligand>
        <name>a divalent metal cation</name>
        <dbReference type="ChEBI" id="CHEBI:60240"/>
        <label>1</label>
    </ligand>
</feature>
<evidence type="ECO:0000256" key="2">
    <source>
        <dbReference type="ARBA" id="ARBA00022438"/>
    </source>
</evidence>
<comment type="similarity">
    <text evidence="6">Belongs to the peptidase M24A family. Methionine aminopeptidase type 1 subfamily.</text>
</comment>
<evidence type="ECO:0000313" key="10">
    <source>
        <dbReference type="Proteomes" id="UP000178870"/>
    </source>
</evidence>
<dbReference type="GO" id="GO:0070006">
    <property type="term" value="F:metalloaminopeptidase activity"/>
    <property type="evidence" value="ECO:0007669"/>
    <property type="project" value="UniProtKB-UniRule"/>
</dbReference>
<keyword evidence="3 6" id="KW-0645">Protease</keyword>
<dbReference type="PANTHER" id="PTHR43330">
    <property type="entry name" value="METHIONINE AMINOPEPTIDASE"/>
    <property type="match status" value="1"/>
</dbReference>
<evidence type="ECO:0000313" key="9">
    <source>
        <dbReference type="EMBL" id="OGM33371.1"/>
    </source>
</evidence>
<dbReference type="HAMAP" id="MF_01974">
    <property type="entry name" value="MetAP_1"/>
    <property type="match status" value="1"/>
</dbReference>
<dbReference type="InterPro" id="IPR000994">
    <property type="entry name" value="Pept_M24"/>
</dbReference>
<dbReference type="Gene3D" id="3.90.230.10">
    <property type="entry name" value="Creatinase/methionine aminopeptidase superfamily"/>
    <property type="match status" value="1"/>
</dbReference>
<comment type="cofactor">
    <cofactor evidence="6">
        <name>Co(2+)</name>
        <dbReference type="ChEBI" id="CHEBI:48828"/>
    </cofactor>
    <cofactor evidence="6">
        <name>Zn(2+)</name>
        <dbReference type="ChEBI" id="CHEBI:29105"/>
    </cofactor>
    <cofactor evidence="6">
        <name>Mn(2+)</name>
        <dbReference type="ChEBI" id="CHEBI:29035"/>
    </cofactor>
    <cofactor evidence="6">
        <name>Fe(2+)</name>
        <dbReference type="ChEBI" id="CHEBI:29033"/>
    </cofactor>
    <text evidence="6">Binds 2 divalent metal cations per subunit. Has a high-affinity and a low affinity metal-binding site. The true nature of the physiological cofactor is under debate. The enzyme is active with cobalt, zinc, manganese or divalent iron ions. Most likely, methionine aminopeptidases function as mononuclear Fe(2+)-metalloproteases under physiological conditions, and the catalytically relevant metal-binding site has been assigned to the histidine-containing high-affinity site.</text>
</comment>
<accession>A0A1F7Z1J5</accession>
<feature type="binding site" evidence="6">
    <location>
        <position position="177"/>
    </location>
    <ligand>
        <name>substrate</name>
    </ligand>
</feature>
<dbReference type="GO" id="GO:0046872">
    <property type="term" value="F:metal ion binding"/>
    <property type="evidence" value="ECO:0007669"/>
    <property type="project" value="UniProtKB-UniRule"/>
</dbReference>
<gene>
    <name evidence="6" type="primary">map</name>
    <name evidence="9" type="ORF">A2803_04190</name>
</gene>
<dbReference type="InterPro" id="IPR036005">
    <property type="entry name" value="Creatinase/aminopeptidase-like"/>
</dbReference>
<dbReference type="PANTHER" id="PTHR43330:SF27">
    <property type="entry name" value="METHIONINE AMINOPEPTIDASE"/>
    <property type="match status" value="1"/>
</dbReference>
<evidence type="ECO:0000256" key="3">
    <source>
        <dbReference type="ARBA" id="ARBA00022670"/>
    </source>
</evidence>
<dbReference type="GO" id="GO:0005829">
    <property type="term" value="C:cytosol"/>
    <property type="evidence" value="ECO:0007669"/>
    <property type="project" value="TreeGrafter"/>
</dbReference>
<evidence type="ECO:0000259" key="8">
    <source>
        <dbReference type="Pfam" id="PF00557"/>
    </source>
</evidence>
<dbReference type="InterPro" id="IPR001714">
    <property type="entry name" value="Pept_M24_MAP"/>
</dbReference>
<dbReference type="NCBIfam" id="TIGR00500">
    <property type="entry name" value="met_pdase_I"/>
    <property type="match status" value="1"/>
</dbReference>
<dbReference type="Pfam" id="PF00557">
    <property type="entry name" value="Peptidase_M24"/>
    <property type="match status" value="1"/>
</dbReference>
<keyword evidence="2 6" id="KW-0031">Aminopeptidase</keyword>
<evidence type="ECO:0000256" key="4">
    <source>
        <dbReference type="ARBA" id="ARBA00022723"/>
    </source>
</evidence>
<feature type="binding site" evidence="6">
    <location>
        <position position="108"/>
    </location>
    <ligand>
        <name>a divalent metal cation</name>
        <dbReference type="ChEBI" id="CHEBI:60240"/>
        <label>1</label>
    </ligand>
</feature>
<dbReference type="AlphaFoldDB" id="A0A1F7Z1J5"/>
<comment type="catalytic activity">
    <reaction evidence="6 7">
        <text>Release of N-terminal amino acids, preferentially methionine, from peptides and arylamides.</text>
        <dbReference type="EC" id="3.4.11.18"/>
    </reaction>
</comment>
<comment type="subunit">
    <text evidence="6">Monomer.</text>
</comment>
<evidence type="ECO:0000256" key="1">
    <source>
        <dbReference type="ARBA" id="ARBA00002521"/>
    </source>
</evidence>
<proteinExistence type="inferred from homology"/>